<feature type="coiled-coil region" evidence="8">
    <location>
        <begin position="33"/>
        <end position="60"/>
    </location>
</feature>
<evidence type="ECO:0000256" key="5">
    <source>
        <dbReference type="ARBA" id="ARBA00022777"/>
    </source>
</evidence>
<dbReference type="Proteomes" id="UP000830639">
    <property type="component" value="Chromosome"/>
</dbReference>
<dbReference type="Pfam" id="PF07730">
    <property type="entry name" value="HisKA_3"/>
    <property type="match status" value="1"/>
</dbReference>
<dbReference type="SMART" id="SM00387">
    <property type="entry name" value="HATPase_c"/>
    <property type="match status" value="1"/>
</dbReference>
<dbReference type="EC" id="2.7.13.3" evidence="2"/>
<dbReference type="PANTHER" id="PTHR24421:SF55">
    <property type="entry name" value="SENSOR HISTIDINE KINASE YDFH"/>
    <property type="match status" value="1"/>
</dbReference>
<dbReference type="Pfam" id="PF05384">
    <property type="entry name" value="DegS"/>
    <property type="match status" value="1"/>
</dbReference>
<dbReference type="GO" id="GO:0016301">
    <property type="term" value="F:kinase activity"/>
    <property type="evidence" value="ECO:0007669"/>
    <property type="project" value="UniProtKB-KW"/>
</dbReference>
<dbReference type="InterPro" id="IPR008595">
    <property type="entry name" value="DegS"/>
</dbReference>
<reference evidence="10 11" key="1">
    <citation type="submission" date="2022-04" db="EMBL/GenBank/DDBJ databases">
        <title>Mechanism of arsenic methylation and mitigation arsenic toxicity by Bacillus sp. LH14 from an Arsenic-Contaminated Paddy Soil.</title>
        <authorList>
            <person name="Wang D."/>
        </authorList>
    </citation>
    <scope>NUCLEOTIDE SEQUENCE [LARGE SCALE GENOMIC DNA]</scope>
    <source>
        <strain evidence="10 11">LH14</strain>
    </source>
</reference>
<dbReference type="Gene3D" id="1.20.5.1930">
    <property type="match status" value="1"/>
</dbReference>
<evidence type="ECO:0000313" key="10">
    <source>
        <dbReference type="EMBL" id="UPM54137.1"/>
    </source>
</evidence>
<evidence type="ECO:0000259" key="9">
    <source>
        <dbReference type="PROSITE" id="PS50109"/>
    </source>
</evidence>
<sequence length="401" mass="46565">MTARIMDNQTLDEIMDNMLTYVIDSKSHVFGIVEDTRSEYEKLRVELEEVKLQVVEKIENTVRLDLLARAARQKLTEVDGEINKYTESQVKSVYETVQTIQEQHFLSLKEERVLNHRRKELENRLQTLLEKLQKAELLVARISIVLNYLNTDLKQVSHLHEDDKQKQEFGFQLIQAQEEERIKLSREIHDGPAQTLASILMQSDFLIKTYRQRPEEDARKELGDIKERVRCALGEVRRIIYDLRPMALDDIGLVPALNKYLKSLESYKHIEIKFEYYGYGQSEKRLNSKIEVAIFRIIQEAVQNACKHANPSTISVRLDFLGNKINVFVQDDGVGFPIGKSQSENSFGLIGMKERVKLLNGDFIIESLLDVGTTIRITLDVEIEKELEMSFQNQTSENFQK</sequence>
<evidence type="ECO:0000256" key="1">
    <source>
        <dbReference type="ARBA" id="ARBA00000085"/>
    </source>
</evidence>
<dbReference type="InterPro" id="IPR050482">
    <property type="entry name" value="Sensor_HK_TwoCompSys"/>
</dbReference>
<keyword evidence="4" id="KW-0547">Nucleotide-binding</keyword>
<dbReference type="InterPro" id="IPR036890">
    <property type="entry name" value="HATPase_C_sf"/>
</dbReference>
<evidence type="ECO:0000256" key="6">
    <source>
        <dbReference type="ARBA" id="ARBA00022840"/>
    </source>
</evidence>
<dbReference type="PROSITE" id="PS50109">
    <property type="entry name" value="HIS_KIN"/>
    <property type="match status" value="1"/>
</dbReference>
<dbReference type="EMBL" id="CP096034">
    <property type="protein sequence ID" value="UPM54137.1"/>
    <property type="molecule type" value="Genomic_DNA"/>
</dbReference>
<dbReference type="RefSeq" id="WP_248267341.1">
    <property type="nucleotide sequence ID" value="NZ_CP096034.1"/>
</dbReference>
<dbReference type="Gene3D" id="3.30.565.10">
    <property type="entry name" value="Histidine kinase-like ATPase, C-terminal domain"/>
    <property type="match status" value="1"/>
</dbReference>
<keyword evidence="7" id="KW-0902">Two-component regulatory system</keyword>
<proteinExistence type="predicted"/>
<keyword evidence="5 10" id="KW-0418">Kinase</keyword>
<comment type="catalytic activity">
    <reaction evidence="1">
        <text>ATP + protein L-histidine = ADP + protein N-phospho-L-histidine.</text>
        <dbReference type="EC" id="2.7.13.3"/>
    </reaction>
</comment>
<dbReference type="CDD" id="cd16917">
    <property type="entry name" value="HATPase_UhpB-NarQ-NarX-like"/>
    <property type="match status" value="1"/>
</dbReference>
<dbReference type="SUPFAM" id="SSF55874">
    <property type="entry name" value="ATPase domain of HSP90 chaperone/DNA topoisomerase II/histidine kinase"/>
    <property type="match status" value="1"/>
</dbReference>
<dbReference type="InterPro" id="IPR003594">
    <property type="entry name" value="HATPase_dom"/>
</dbReference>
<evidence type="ECO:0000256" key="3">
    <source>
        <dbReference type="ARBA" id="ARBA00022679"/>
    </source>
</evidence>
<accession>A0ABY4JN33</accession>
<evidence type="ECO:0000256" key="8">
    <source>
        <dbReference type="SAM" id="Coils"/>
    </source>
</evidence>
<name>A0ABY4JN33_9BACI</name>
<organism evidence="10 11">
    <name type="scientific">Gottfriedia acidiceleris</name>
    <dbReference type="NCBI Taxonomy" id="371036"/>
    <lineage>
        <taxon>Bacteria</taxon>
        <taxon>Bacillati</taxon>
        <taxon>Bacillota</taxon>
        <taxon>Bacilli</taxon>
        <taxon>Bacillales</taxon>
        <taxon>Bacillaceae</taxon>
        <taxon>Gottfriedia</taxon>
    </lineage>
</organism>
<keyword evidence="6" id="KW-0067">ATP-binding</keyword>
<feature type="domain" description="Histidine kinase" evidence="9">
    <location>
        <begin position="187"/>
        <end position="383"/>
    </location>
</feature>
<evidence type="ECO:0000256" key="2">
    <source>
        <dbReference type="ARBA" id="ARBA00012438"/>
    </source>
</evidence>
<protein>
    <recommendedName>
        <fullName evidence="2">histidine kinase</fullName>
        <ecNumber evidence="2">2.7.13.3</ecNumber>
    </recommendedName>
</protein>
<keyword evidence="3" id="KW-0808">Transferase</keyword>
<evidence type="ECO:0000256" key="4">
    <source>
        <dbReference type="ARBA" id="ARBA00022741"/>
    </source>
</evidence>
<feature type="coiled-coil region" evidence="8">
    <location>
        <begin position="111"/>
        <end position="138"/>
    </location>
</feature>
<dbReference type="PANTHER" id="PTHR24421">
    <property type="entry name" value="NITRATE/NITRITE SENSOR PROTEIN NARX-RELATED"/>
    <property type="match status" value="1"/>
</dbReference>
<gene>
    <name evidence="10" type="ORF">MY490_20735</name>
</gene>
<dbReference type="InterPro" id="IPR011712">
    <property type="entry name" value="Sig_transdc_His_kin_sub3_dim/P"/>
</dbReference>
<keyword evidence="11" id="KW-1185">Reference proteome</keyword>
<evidence type="ECO:0000256" key="7">
    <source>
        <dbReference type="ARBA" id="ARBA00023012"/>
    </source>
</evidence>
<evidence type="ECO:0000313" key="11">
    <source>
        <dbReference type="Proteomes" id="UP000830639"/>
    </source>
</evidence>
<dbReference type="InterPro" id="IPR005467">
    <property type="entry name" value="His_kinase_dom"/>
</dbReference>
<dbReference type="Pfam" id="PF02518">
    <property type="entry name" value="HATPase_c"/>
    <property type="match status" value="1"/>
</dbReference>
<keyword evidence="8" id="KW-0175">Coiled coil</keyword>